<comment type="caution">
    <text evidence="1">The sequence shown here is derived from an EMBL/GenBank/DDBJ whole genome shotgun (WGS) entry which is preliminary data.</text>
</comment>
<keyword evidence="2" id="KW-1185">Reference proteome</keyword>
<organism evidence="1 2">
    <name type="scientific">Rhododendron molle</name>
    <name type="common">Chinese azalea</name>
    <name type="synonym">Azalea mollis</name>
    <dbReference type="NCBI Taxonomy" id="49168"/>
    <lineage>
        <taxon>Eukaryota</taxon>
        <taxon>Viridiplantae</taxon>
        <taxon>Streptophyta</taxon>
        <taxon>Embryophyta</taxon>
        <taxon>Tracheophyta</taxon>
        <taxon>Spermatophyta</taxon>
        <taxon>Magnoliopsida</taxon>
        <taxon>eudicotyledons</taxon>
        <taxon>Gunneridae</taxon>
        <taxon>Pentapetalae</taxon>
        <taxon>asterids</taxon>
        <taxon>Ericales</taxon>
        <taxon>Ericaceae</taxon>
        <taxon>Ericoideae</taxon>
        <taxon>Rhodoreae</taxon>
        <taxon>Rhododendron</taxon>
    </lineage>
</organism>
<name>A0ACC0MU05_RHOML</name>
<dbReference type="Proteomes" id="UP001062846">
    <property type="component" value="Chromosome 8"/>
</dbReference>
<evidence type="ECO:0000313" key="1">
    <source>
        <dbReference type="EMBL" id="KAI8544390.1"/>
    </source>
</evidence>
<protein>
    <submittedName>
        <fullName evidence="1">Uncharacterized protein</fullName>
    </submittedName>
</protein>
<reference evidence="1" key="1">
    <citation type="submission" date="2022-02" db="EMBL/GenBank/DDBJ databases">
        <title>Plant Genome Project.</title>
        <authorList>
            <person name="Zhang R.-G."/>
        </authorList>
    </citation>
    <scope>NUCLEOTIDE SEQUENCE</scope>
    <source>
        <strain evidence="1">AT1</strain>
    </source>
</reference>
<proteinExistence type="predicted"/>
<evidence type="ECO:0000313" key="2">
    <source>
        <dbReference type="Proteomes" id="UP001062846"/>
    </source>
</evidence>
<gene>
    <name evidence="1" type="ORF">RHMOL_Rhmol08G0292900</name>
</gene>
<accession>A0ACC0MU05</accession>
<dbReference type="EMBL" id="CM046395">
    <property type="protein sequence ID" value="KAI8544390.1"/>
    <property type="molecule type" value="Genomic_DNA"/>
</dbReference>
<sequence length="733" mass="81007">MKDSDEPRGSDPADPLDGLSVLSLFPRTIGAFEAPSSNRSDDLESINGFMKSMALRSPSKHLEQAKAIVDGNSELLNSKFASFLASEKINEDVVAAKVNENARERRPGLGRRRARFSLKLDSSQPSVNLEPTLDIDQIQDPDEFFLAHEKYDNARLELHLMRGGSLADFDCNTSKPERRRRPGILGKTYKHRISLTLPEIDGKSSQVTSGQEILSPLHYTSEQETADPNVNLQEKDLVGSVYNTEDRGDELLDELLSDRCANLDRGGILSFLQERLEIKPLDLDKVCLPDFHDVGMDDFMHFGKTSRKPRKALSDIQNLEKGKIGKTPVKHKQAVESPVLSLTSPTPRKSPFASISLLKKRRLLSDLRSDPFSALDLSPARDSASVELVEQSDHHAQRKEFEVSGELKSPIAEIGETRVDDVGSQEMITGESITSCEKSTNDDSVRLPVIDVLSSGSEGEKYTKGSRNVDGRAVEYNDGGINTDTDVRTNGPNEMEEEIALNTEADILANKHSEMEDNVGDMLQEVGPSADFNCGGSSRPDAEFQTDGRHEMEKTVIQTNFQVEDMAQDAQPDSNIGQPATENLDSNQTHQDQSLPSAVEPHAVDVSFDTSDALPEHVKEPSRVPLNEQSPAKRPPRSKRKAVSHRKSLAGCGTSWEAGVRRSKRIKMRPLEYWKGERFLYGRIHESSSSLGVKVIGVKYVSPAKETGGKPSIKVKSFVSDEFKELVDLAALH</sequence>